<keyword evidence="1" id="KW-0175">Coiled coil</keyword>
<keyword evidence="4" id="KW-1185">Reference proteome</keyword>
<evidence type="ECO:0000313" key="4">
    <source>
        <dbReference type="Proteomes" id="UP000257109"/>
    </source>
</evidence>
<feature type="coiled-coil region" evidence="1">
    <location>
        <begin position="34"/>
        <end position="62"/>
    </location>
</feature>
<evidence type="ECO:0000313" key="3">
    <source>
        <dbReference type="EMBL" id="RDX82776.1"/>
    </source>
</evidence>
<gene>
    <name evidence="3" type="ORF">CR513_36394</name>
</gene>
<sequence length="101" mass="11357">MPMTCNQVASSSNGEEEDTLQRLLRAVAFLQAHSNKQTRLNAEAEQRQMEAEERHRKAEARKATVAKLGESTAPLPAPSTPAFWAQPFREEIDKTYSPEFP</sequence>
<organism evidence="3 4">
    <name type="scientific">Mucuna pruriens</name>
    <name type="common">Velvet bean</name>
    <name type="synonym">Dolichos pruriens</name>
    <dbReference type="NCBI Taxonomy" id="157652"/>
    <lineage>
        <taxon>Eukaryota</taxon>
        <taxon>Viridiplantae</taxon>
        <taxon>Streptophyta</taxon>
        <taxon>Embryophyta</taxon>
        <taxon>Tracheophyta</taxon>
        <taxon>Spermatophyta</taxon>
        <taxon>Magnoliopsida</taxon>
        <taxon>eudicotyledons</taxon>
        <taxon>Gunneridae</taxon>
        <taxon>Pentapetalae</taxon>
        <taxon>rosids</taxon>
        <taxon>fabids</taxon>
        <taxon>Fabales</taxon>
        <taxon>Fabaceae</taxon>
        <taxon>Papilionoideae</taxon>
        <taxon>50 kb inversion clade</taxon>
        <taxon>NPAAA clade</taxon>
        <taxon>indigoferoid/millettioid clade</taxon>
        <taxon>Phaseoleae</taxon>
        <taxon>Mucuna</taxon>
    </lineage>
</organism>
<dbReference type="EMBL" id="QJKJ01007555">
    <property type="protein sequence ID" value="RDX82776.1"/>
    <property type="molecule type" value="Genomic_DNA"/>
</dbReference>
<feature type="non-terminal residue" evidence="3">
    <location>
        <position position="1"/>
    </location>
</feature>
<reference evidence="3" key="1">
    <citation type="submission" date="2018-05" db="EMBL/GenBank/DDBJ databases">
        <title>Draft genome of Mucuna pruriens seed.</title>
        <authorList>
            <person name="Nnadi N.E."/>
            <person name="Vos R."/>
            <person name="Hasami M.H."/>
            <person name="Devisetty U.K."/>
            <person name="Aguiy J.C."/>
        </authorList>
    </citation>
    <scope>NUCLEOTIDE SEQUENCE [LARGE SCALE GENOMIC DNA]</scope>
    <source>
        <strain evidence="3">JCA_2017</strain>
    </source>
</reference>
<protein>
    <submittedName>
        <fullName evidence="3">Uncharacterized protein</fullName>
    </submittedName>
</protein>
<dbReference type="Proteomes" id="UP000257109">
    <property type="component" value="Unassembled WGS sequence"/>
</dbReference>
<comment type="caution">
    <text evidence="3">The sequence shown here is derived from an EMBL/GenBank/DDBJ whole genome shotgun (WGS) entry which is preliminary data.</text>
</comment>
<evidence type="ECO:0000256" key="1">
    <source>
        <dbReference type="SAM" id="Coils"/>
    </source>
</evidence>
<proteinExistence type="predicted"/>
<name>A0A371FWV8_MUCPR</name>
<evidence type="ECO:0000256" key="2">
    <source>
        <dbReference type="SAM" id="MobiDB-lite"/>
    </source>
</evidence>
<feature type="region of interest" description="Disordered" evidence="2">
    <location>
        <begin position="67"/>
        <end position="86"/>
    </location>
</feature>
<dbReference type="AlphaFoldDB" id="A0A371FWV8"/>
<accession>A0A371FWV8</accession>